<dbReference type="RefSeq" id="WP_279246683.1">
    <property type="nucleotide sequence ID" value="NZ_SHNN01000004.1"/>
</dbReference>
<evidence type="ECO:0008006" key="4">
    <source>
        <dbReference type="Google" id="ProtNLM"/>
    </source>
</evidence>
<sequence length="401" mass="44225">MSVANRYSRLLLLLALTLTTSGCVNQTIKSTTVPDVNTSAREVPEALLLDVGISIFDPGLDDADEDELVYPEVRRAEARYMPYILLESIQSSAAWGAVRVIPSDQQVMDIVVAGTIVSSSGEELELKIIARDARGEVWLDKGYRSKASKYSYGATTRARIDPFQAIYNRIANDLLEQLLKRNTEELAAIRTVNELRFARSMSPDAFDGHLSEDGDGTYSITRLPANNDPMLERVRKIRERDHLFIDTMQEYYSAFNGQMSAPYQEWRKLSYTEAIALQELRAEATRKLITGAALVIAGIAAGASNDSSINSASTVAILGGGSIFKSGMDARTESEIHVQALEELGLSLEAEIAPQIIELEDRTVTLTGNVQDQFDQWRDLLRQLYEAEVGALEPLPTPVGS</sequence>
<evidence type="ECO:0000313" key="3">
    <source>
        <dbReference type="Proteomes" id="UP001143362"/>
    </source>
</evidence>
<accession>A0ABT3TK94</accession>
<evidence type="ECO:0000313" key="2">
    <source>
        <dbReference type="EMBL" id="MCX2982650.1"/>
    </source>
</evidence>
<reference evidence="2" key="1">
    <citation type="submission" date="2019-02" db="EMBL/GenBank/DDBJ databases">
        <authorList>
            <person name="Li S.-H."/>
        </authorList>
    </citation>
    <scope>NUCLEOTIDE SEQUENCE</scope>
    <source>
        <strain evidence="2">IMCC14734</strain>
    </source>
</reference>
<dbReference type="EMBL" id="SHNN01000004">
    <property type="protein sequence ID" value="MCX2982650.1"/>
    <property type="molecule type" value="Genomic_DNA"/>
</dbReference>
<gene>
    <name evidence="2" type="ORF">EYC98_17450</name>
</gene>
<dbReference type="PROSITE" id="PS51257">
    <property type="entry name" value="PROKAR_LIPOPROTEIN"/>
    <property type="match status" value="1"/>
</dbReference>
<name>A0ABT3TK94_9GAMM</name>
<comment type="caution">
    <text evidence="2">The sequence shown here is derived from an EMBL/GenBank/DDBJ whole genome shotgun (WGS) entry which is preliminary data.</text>
</comment>
<protein>
    <recommendedName>
        <fullName evidence="4">Lipoprotein</fullName>
    </recommendedName>
</protein>
<proteinExistence type="predicted"/>
<evidence type="ECO:0000256" key="1">
    <source>
        <dbReference type="SAM" id="SignalP"/>
    </source>
</evidence>
<keyword evidence="3" id="KW-1185">Reference proteome</keyword>
<feature type="chain" id="PRO_5045681958" description="Lipoprotein" evidence="1">
    <location>
        <begin position="27"/>
        <end position="401"/>
    </location>
</feature>
<dbReference type="Proteomes" id="UP001143362">
    <property type="component" value="Unassembled WGS sequence"/>
</dbReference>
<organism evidence="2 3">
    <name type="scientific">Candidatus Litorirhabdus singularis</name>
    <dbReference type="NCBI Taxonomy" id="2518993"/>
    <lineage>
        <taxon>Bacteria</taxon>
        <taxon>Pseudomonadati</taxon>
        <taxon>Pseudomonadota</taxon>
        <taxon>Gammaproteobacteria</taxon>
        <taxon>Cellvibrionales</taxon>
        <taxon>Halieaceae</taxon>
        <taxon>Candidatus Litorirhabdus</taxon>
    </lineage>
</organism>
<keyword evidence="1" id="KW-0732">Signal</keyword>
<feature type="signal peptide" evidence="1">
    <location>
        <begin position="1"/>
        <end position="26"/>
    </location>
</feature>